<dbReference type="STRING" id="1177755.A7A08_00157"/>
<keyword evidence="2" id="KW-0809">Transit peptide</keyword>
<dbReference type="Proteomes" id="UP000095087">
    <property type="component" value="Unassembled WGS sequence"/>
</dbReference>
<comment type="similarity">
    <text evidence="1">Belongs to the ATP12 family.</text>
</comment>
<organism evidence="4 5">
    <name type="scientific">Methyloligella halotolerans</name>
    <dbReference type="NCBI Taxonomy" id="1177755"/>
    <lineage>
        <taxon>Bacteria</taxon>
        <taxon>Pseudomonadati</taxon>
        <taxon>Pseudomonadota</taxon>
        <taxon>Alphaproteobacteria</taxon>
        <taxon>Hyphomicrobiales</taxon>
        <taxon>Hyphomicrobiaceae</taxon>
        <taxon>Methyloligella</taxon>
    </lineage>
</organism>
<dbReference type="Gene3D" id="1.10.3580.10">
    <property type="entry name" value="ATP12 ATPase"/>
    <property type="match status" value="1"/>
</dbReference>
<comment type="caution">
    <text evidence="4">The sequence shown here is derived from an EMBL/GenBank/DDBJ whole genome shotgun (WGS) entry which is preliminary data.</text>
</comment>
<dbReference type="InterPro" id="IPR042272">
    <property type="entry name" value="ATP12_ATP_synth-F1-assembly_N"/>
</dbReference>
<name>A0A1E2S1G1_9HYPH</name>
<keyword evidence="3" id="KW-0143">Chaperone</keyword>
<dbReference type="PANTHER" id="PTHR21013">
    <property type="entry name" value="ATP SYNTHASE MITOCHONDRIAL F1 COMPLEX ASSEMBLY FACTOR 2/ATP12 PROTEIN, MITOCHONDRIAL PRECURSOR"/>
    <property type="match status" value="1"/>
</dbReference>
<keyword evidence="5" id="KW-1185">Reference proteome</keyword>
<reference evidence="4 5" key="1">
    <citation type="submission" date="2016-07" db="EMBL/GenBank/DDBJ databases">
        <title>Draft genome sequence of Methyloligella halotolerans C2T (VKM B-2706T=CCUG 61687T=DSM 25045T), a halotolerant polyhydroxybutyrate accumulating methylotroph.</title>
        <authorList>
            <person name="Vasilenko O.V."/>
            <person name="Doronina N.V."/>
            <person name="Poroshina M.N."/>
            <person name="Tarlachkov S.V."/>
            <person name="Trotsenko Y.A."/>
        </authorList>
    </citation>
    <scope>NUCLEOTIDE SEQUENCE [LARGE SCALE GENOMIC DNA]</scope>
    <source>
        <strain evidence="4 5">VKM B-2706</strain>
    </source>
</reference>
<evidence type="ECO:0000313" key="5">
    <source>
        <dbReference type="Proteomes" id="UP000095087"/>
    </source>
</evidence>
<accession>A0A1E2S1G1</accession>
<proteinExistence type="inferred from homology"/>
<dbReference type="InterPro" id="IPR011419">
    <property type="entry name" value="ATP12_ATP_synth-F1-assembly"/>
</dbReference>
<evidence type="ECO:0000256" key="2">
    <source>
        <dbReference type="ARBA" id="ARBA00022946"/>
    </source>
</evidence>
<sequence>MSLDRFYKEVSVGETETGEFQLLLDGRTVKTPGRNVLALPNRDLGEAVAEEWRAQGKQILPETMPMTRLVNTAIDGVRDNEAAVADDIATFAGTDLLCYRADGPDGLVAMQGEAWDPALRWAEGRVGGTFHLSEGVMHVDQPDETMAGIQSLLSGFTPFELTALHIMTSLTGSAVLALAVAEGELSTEDAWGAAHVDEDWQISQWGEDKEASDRRAKRKDDFDTAARMMALVRN</sequence>
<dbReference type="InterPro" id="IPR023335">
    <property type="entry name" value="ATP12_ortho_dom_sf"/>
</dbReference>
<dbReference type="Gene3D" id="3.30.2180.10">
    <property type="entry name" value="ATP12-like"/>
    <property type="match status" value="1"/>
</dbReference>
<evidence type="ECO:0000313" key="4">
    <source>
        <dbReference type="EMBL" id="ODA68336.1"/>
    </source>
</evidence>
<evidence type="ECO:0000256" key="1">
    <source>
        <dbReference type="ARBA" id="ARBA00008231"/>
    </source>
</evidence>
<dbReference type="EMBL" id="MASI01000001">
    <property type="protein sequence ID" value="ODA68336.1"/>
    <property type="molecule type" value="Genomic_DNA"/>
</dbReference>
<dbReference type="PANTHER" id="PTHR21013:SF10">
    <property type="entry name" value="ATP SYNTHASE MITOCHONDRIAL F1 COMPLEX ASSEMBLY FACTOR 2"/>
    <property type="match status" value="1"/>
</dbReference>
<dbReference type="SUPFAM" id="SSF160909">
    <property type="entry name" value="ATP12-like"/>
    <property type="match status" value="1"/>
</dbReference>
<gene>
    <name evidence="4" type="ORF">A7A08_00157</name>
</gene>
<evidence type="ECO:0000256" key="3">
    <source>
        <dbReference type="ARBA" id="ARBA00023186"/>
    </source>
</evidence>
<dbReference type="GO" id="GO:0043461">
    <property type="term" value="P:proton-transporting ATP synthase complex assembly"/>
    <property type="evidence" value="ECO:0007669"/>
    <property type="project" value="InterPro"/>
</dbReference>
<dbReference type="AlphaFoldDB" id="A0A1E2S1G1"/>
<dbReference type="Pfam" id="PF07542">
    <property type="entry name" value="ATP12"/>
    <property type="match status" value="1"/>
</dbReference>
<dbReference type="PATRIC" id="fig|1177755.3.peg.154"/>
<protein>
    <submittedName>
        <fullName evidence="4">ATP12 chaperone protein</fullName>
    </submittedName>
</protein>